<gene>
    <name evidence="2" type="ORF">MRATA1EN1_LOCUS30778</name>
</gene>
<keyword evidence="3" id="KW-1185">Reference proteome</keyword>
<dbReference type="EMBL" id="CATKSN020000155">
    <property type="protein sequence ID" value="CAI9149160.1"/>
    <property type="molecule type" value="Genomic_DNA"/>
</dbReference>
<dbReference type="Proteomes" id="UP001176941">
    <property type="component" value="Unassembled WGS sequence"/>
</dbReference>
<evidence type="ECO:0000256" key="1">
    <source>
        <dbReference type="SAM" id="MobiDB-lite"/>
    </source>
</evidence>
<reference evidence="2" key="1">
    <citation type="submission" date="2023-04" db="EMBL/GenBank/DDBJ databases">
        <authorList>
            <consortium name="ELIXIR-Norway"/>
        </authorList>
    </citation>
    <scope>NUCLEOTIDE SEQUENCE [LARGE SCALE GENOMIC DNA]</scope>
</reference>
<name>A0ABN8XIE5_RANTA</name>
<protein>
    <submittedName>
        <fullName evidence="2">Uncharacterized protein</fullName>
    </submittedName>
</protein>
<proteinExistence type="predicted"/>
<organism evidence="2 3">
    <name type="scientific">Rangifer tarandus platyrhynchus</name>
    <name type="common">Svalbard reindeer</name>
    <dbReference type="NCBI Taxonomy" id="3082113"/>
    <lineage>
        <taxon>Eukaryota</taxon>
        <taxon>Metazoa</taxon>
        <taxon>Chordata</taxon>
        <taxon>Craniata</taxon>
        <taxon>Vertebrata</taxon>
        <taxon>Euteleostomi</taxon>
        <taxon>Mammalia</taxon>
        <taxon>Eutheria</taxon>
        <taxon>Laurasiatheria</taxon>
        <taxon>Artiodactyla</taxon>
        <taxon>Ruminantia</taxon>
        <taxon>Pecora</taxon>
        <taxon>Cervidae</taxon>
        <taxon>Odocoileinae</taxon>
        <taxon>Rangifer</taxon>
    </lineage>
</organism>
<evidence type="ECO:0000313" key="2">
    <source>
        <dbReference type="EMBL" id="CAI9149160.1"/>
    </source>
</evidence>
<evidence type="ECO:0000313" key="3">
    <source>
        <dbReference type="Proteomes" id="UP001176941"/>
    </source>
</evidence>
<feature type="region of interest" description="Disordered" evidence="1">
    <location>
        <begin position="134"/>
        <end position="154"/>
    </location>
</feature>
<feature type="region of interest" description="Disordered" evidence="1">
    <location>
        <begin position="1"/>
        <end position="29"/>
    </location>
</feature>
<comment type="caution">
    <text evidence="2">The sequence shown here is derived from an EMBL/GenBank/DDBJ whole genome shotgun (WGS) entry which is preliminary data.</text>
</comment>
<accession>A0ABN8XIE5</accession>
<sequence length="274" mass="30347">MLETSGQANDRETGTLIPENTHSEAIPSCKKCRTSAQASSGRTCQEGAAGIRRQRLPLPFSDLSTSEDEESVQDCIPCQRRLSGNGVVQRSFDHITVCSFIRRNGPQDMYTFADKIVNPPGPLTVLSRLRPTGFEMPTNSPGLADRRSYMSPRDPFYQDGARSRLYSLTRSRSPAPLPTLPEVGPYPVEPSRTAIQENPLYSSEPKEEMVSVERIFFAHSPQSPGPSLGALPYKSERFAAAFPRTFSFSRSRAEGGKCFHREDTWSAPSAIIDR</sequence>